<proteinExistence type="predicted"/>
<organism evidence="3">
    <name type="scientific">Pseudomonas sp. Hg7Tf</name>
    <dbReference type="NCBI Taxonomy" id="3236988"/>
    <lineage>
        <taxon>Bacteria</taxon>
        <taxon>Pseudomonadati</taxon>
        <taxon>Pseudomonadota</taxon>
        <taxon>Gammaproteobacteria</taxon>
        <taxon>Pseudomonadales</taxon>
        <taxon>Pseudomonadaceae</taxon>
        <taxon>Pseudomonas</taxon>
    </lineage>
</organism>
<dbReference type="EMBL" id="CP162607">
    <property type="protein sequence ID" value="XDK37385.1"/>
    <property type="molecule type" value="Genomic_DNA"/>
</dbReference>
<name>A0AB39I419_9PSED</name>
<dbReference type="RefSeq" id="WP_045185702.1">
    <property type="nucleotide sequence ID" value="NZ_CP162607.1"/>
</dbReference>
<sequence>MRAFCFFLALICAALPSFAAGRCDANVPTEHVELAQLNLAYQSIGRDADPALLLVMGLGGQLIHWPDEVVVALCQQGFRVIRYDNRDVGLSTWSQAPATANLTYQVVRFKLGLSVEAPYSLNDMAEDGLGLMDALQIERFHVLGVSMGGMIAQHMAALAPQRVESLTLIMSSSGAQGLPTPSPALLQLLARREAPNREVAIEQQADLLAALGSPQVKEDRQALLQQAAQSYDRAFNPEGAERQIMAILAEPSRVALLNRLQVPTLVVHGTADPLLPVMHGVHLAAHIQGSQLKLIPGLAHRFQEQYKGALLGAVLPYLKTQRLTDTHLAVY</sequence>
<dbReference type="SUPFAM" id="SSF53474">
    <property type="entry name" value="alpha/beta-Hydrolases"/>
    <property type="match status" value="1"/>
</dbReference>
<dbReference type="InterPro" id="IPR050471">
    <property type="entry name" value="AB_hydrolase"/>
</dbReference>
<dbReference type="PANTHER" id="PTHR43433">
    <property type="entry name" value="HYDROLASE, ALPHA/BETA FOLD FAMILY PROTEIN"/>
    <property type="match status" value="1"/>
</dbReference>
<dbReference type="GO" id="GO:0046503">
    <property type="term" value="P:glycerolipid catabolic process"/>
    <property type="evidence" value="ECO:0007669"/>
    <property type="project" value="TreeGrafter"/>
</dbReference>
<protein>
    <submittedName>
        <fullName evidence="3">Alpha/beta hydrolase</fullName>
    </submittedName>
</protein>
<keyword evidence="3" id="KW-0378">Hydrolase</keyword>
<dbReference type="PANTHER" id="PTHR43433:SF5">
    <property type="entry name" value="AB HYDROLASE-1 DOMAIN-CONTAINING PROTEIN"/>
    <property type="match status" value="1"/>
</dbReference>
<feature type="domain" description="AB hydrolase-1" evidence="2">
    <location>
        <begin position="50"/>
        <end position="303"/>
    </location>
</feature>
<feature type="chain" id="PRO_5044256883" evidence="1">
    <location>
        <begin position="20"/>
        <end position="331"/>
    </location>
</feature>
<dbReference type="Pfam" id="PF00561">
    <property type="entry name" value="Abhydrolase_1"/>
    <property type="match status" value="1"/>
</dbReference>
<dbReference type="AlphaFoldDB" id="A0AB39I419"/>
<reference evidence="3" key="1">
    <citation type="submission" date="2024-07" db="EMBL/GenBank/DDBJ databases">
        <title>Identification and characteristics of a novel species of coltsfoot's symbiotic bacteria.</title>
        <authorList>
            <person name="Juszczyk A."/>
            <person name="Jasielczuk I."/>
            <person name="Gurgul A."/>
            <person name="Rogala M."/>
            <person name="Kowalczyk A."/>
            <person name="Szmatola T."/>
            <person name="Kosecka-Strojek M."/>
            <person name="Arent Z."/>
            <person name="Latowski D."/>
        </authorList>
    </citation>
    <scope>NUCLEOTIDE SEQUENCE</scope>
    <source>
        <strain evidence="3">Hg7Tf</strain>
    </source>
</reference>
<dbReference type="Gene3D" id="3.40.50.1820">
    <property type="entry name" value="alpha/beta hydrolase"/>
    <property type="match status" value="1"/>
</dbReference>
<dbReference type="GO" id="GO:0004806">
    <property type="term" value="F:triacylglycerol lipase activity"/>
    <property type="evidence" value="ECO:0007669"/>
    <property type="project" value="TreeGrafter"/>
</dbReference>
<evidence type="ECO:0000259" key="2">
    <source>
        <dbReference type="Pfam" id="PF00561"/>
    </source>
</evidence>
<accession>A0AB39I419</accession>
<feature type="signal peptide" evidence="1">
    <location>
        <begin position="1"/>
        <end position="19"/>
    </location>
</feature>
<evidence type="ECO:0000256" key="1">
    <source>
        <dbReference type="SAM" id="SignalP"/>
    </source>
</evidence>
<evidence type="ECO:0000313" key="3">
    <source>
        <dbReference type="EMBL" id="XDK37385.1"/>
    </source>
</evidence>
<dbReference type="InterPro" id="IPR029058">
    <property type="entry name" value="AB_hydrolase_fold"/>
</dbReference>
<dbReference type="InterPro" id="IPR000073">
    <property type="entry name" value="AB_hydrolase_1"/>
</dbReference>
<keyword evidence="1" id="KW-0732">Signal</keyword>
<gene>
    <name evidence="3" type="ORF">AB4Y39_01420</name>
</gene>